<evidence type="ECO:0000256" key="1">
    <source>
        <dbReference type="SAM" id="Phobius"/>
    </source>
</evidence>
<reference evidence="2 3" key="1">
    <citation type="submission" date="2016-07" db="EMBL/GenBank/DDBJ databases">
        <title>Pervasive Adenine N6-methylation of Active Genes in Fungi.</title>
        <authorList>
            <consortium name="DOE Joint Genome Institute"/>
            <person name="Mondo S.J."/>
            <person name="Dannebaum R.O."/>
            <person name="Kuo R.C."/>
            <person name="Labutti K."/>
            <person name="Haridas S."/>
            <person name="Kuo A."/>
            <person name="Salamov A."/>
            <person name="Ahrendt S.R."/>
            <person name="Lipzen A."/>
            <person name="Sullivan W."/>
            <person name="Andreopoulos W.B."/>
            <person name="Clum A."/>
            <person name="Lindquist E."/>
            <person name="Daum C."/>
            <person name="Ramamoorthy G.K."/>
            <person name="Gryganskyi A."/>
            <person name="Culley D."/>
            <person name="Magnuson J.K."/>
            <person name="James T.Y."/>
            <person name="O'Malley M.A."/>
            <person name="Stajich J.E."/>
            <person name="Spatafora J.W."/>
            <person name="Visel A."/>
            <person name="Grigoriev I.V."/>
        </authorList>
    </citation>
    <scope>NUCLEOTIDE SEQUENCE [LARGE SCALE GENOMIC DNA]</scope>
    <source>
        <strain evidence="2 3">ATCC 12442</strain>
    </source>
</reference>
<evidence type="ECO:0000313" key="2">
    <source>
        <dbReference type="EMBL" id="ORX73366.1"/>
    </source>
</evidence>
<dbReference type="GeneID" id="63807599"/>
<name>A0A1Y1WJG3_9FUNG</name>
<dbReference type="RefSeq" id="XP_040746706.1">
    <property type="nucleotide sequence ID" value="XM_040890951.1"/>
</dbReference>
<sequence>MATNLPQPIARWGDEALTDKQHRATPYPGLGLPGLYASTLILNINVLYLAARFHPILLLLRGVFTVLQYFTAPENTSGELREVACLNVMDMADYTRCCPFRYAPLDPMPGTCAGFRCVAEQKVVTGLPLQTQRLQH</sequence>
<feature type="transmembrane region" description="Helical" evidence="1">
    <location>
        <begin position="30"/>
        <end position="51"/>
    </location>
</feature>
<keyword evidence="1" id="KW-0472">Membrane</keyword>
<comment type="caution">
    <text evidence="2">The sequence shown here is derived from an EMBL/GenBank/DDBJ whole genome shotgun (WGS) entry which is preliminary data.</text>
</comment>
<accession>A0A1Y1WJG3</accession>
<organism evidence="2 3">
    <name type="scientific">Linderina pennispora</name>
    <dbReference type="NCBI Taxonomy" id="61395"/>
    <lineage>
        <taxon>Eukaryota</taxon>
        <taxon>Fungi</taxon>
        <taxon>Fungi incertae sedis</taxon>
        <taxon>Zoopagomycota</taxon>
        <taxon>Kickxellomycotina</taxon>
        <taxon>Kickxellomycetes</taxon>
        <taxon>Kickxellales</taxon>
        <taxon>Kickxellaceae</taxon>
        <taxon>Linderina</taxon>
    </lineage>
</organism>
<dbReference type="Proteomes" id="UP000193922">
    <property type="component" value="Unassembled WGS sequence"/>
</dbReference>
<gene>
    <name evidence="2" type="ORF">DL89DRAFT_309610</name>
</gene>
<proteinExistence type="predicted"/>
<dbReference type="EMBL" id="MCFD01000002">
    <property type="protein sequence ID" value="ORX73366.1"/>
    <property type="molecule type" value="Genomic_DNA"/>
</dbReference>
<protein>
    <submittedName>
        <fullName evidence="2">Uncharacterized protein</fullName>
    </submittedName>
</protein>
<dbReference type="AlphaFoldDB" id="A0A1Y1WJG3"/>
<evidence type="ECO:0000313" key="3">
    <source>
        <dbReference type="Proteomes" id="UP000193922"/>
    </source>
</evidence>
<keyword evidence="3" id="KW-1185">Reference proteome</keyword>
<keyword evidence="1" id="KW-1133">Transmembrane helix</keyword>
<keyword evidence="1" id="KW-0812">Transmembrane</keyword>